<dbReference type="Gene3D" id="1.20.1270.50">
    <property type="entry name" value="Glycoside hydrolase family 38, central domain"/>
    <property type="match status" value="1"/>
</dbReference>
<dbReference type="InterPro" id="IPR037094">
    <property type="entry name" value="Glyco_hydro_38_cen_sf"/>
</dbReference>
<dbReference type="InterPro" id="IPR050843">
    <property type="entry name" value="Glycosyl_Hydrlase_38"/>
</dbReference>
<proteinExistence type="predicted"/>
<dbReference type="AlphaFoldDB" id="A0A1I7SPP8"/>
<protein>
    <submittedName>
        <fullName evidence="2">Oxidoreductase</fullName>
    </submittedName>
</protein>
<dbReference type="PANTHER" id="PTHR11607:SF3">
    <property type="entry name" value="LYSOSOMAL ALPHA-MANNOSIDASE"/>
    <property type="match status" value="1"/>
</dbReference>
<name>A0A1I7SPP8_BURXY</name>
<dbReference type="Proteomes" id="UP000095284">
    <property type="component" value="Unplaced"/>
</dbReference>
<dbReference type="GO" id="GO:0000139">
    <property type="term" value="C:Golgi membrane"/>
    <property type="evidence" value="ECO:0007669"/>
    <property type="project" value="TreeGrafter"/>
</dbReference>
<organism evidence="1 2">
    <name type="scientific">Bursaphelenchus xylophilus</name>
    <name type="common">Pinewood nematode worm</name>
    <name type="synonym">Aphelenchoides xylophilus</name>
    <dbReference type="NCBI Taxonomy" id="6326"/>
    <lineage>
        <taxon>Eukaryota</taxon>
        <taxon>Metazoa</taxon>
        <taxon>Ecdysozoa</taxon>
        <taxon>Nematoda</taxon>
        <taxon>Chromadorea</taxon>
        <taxon>Rhabditida</taxon>
        <taxon>Tylenchina</taxon>
        <taxon>Tylenchomorpha</taxon>
        <taxon>Aphelenchoidea</taxon>
        <taxon>Aphelenchoididae</taxon>
        <taxon>Bursaphelenchus</taxon>
    </lineage>
</organism>
<dbReference type="GO" id="GO:0004559">
    <property type="term" value="F:alpha-mannosidase activity"/>
    <property type="evidence" value="ECO:0007669"/>
    <property type="project" value="InterPro"/>
</dbReference>
<evidence type="ECO:0000313" key="1">
    <source>
        <dbReference type="Proteomes" id="UP000095284"/>
    </source>
</evidence>
<evidence type="ECO:0000313" key="2">
    <source>
        <dbReference type="WBParaSite" id="BXY_1504100.1"/>
    </source>
</evidence>
<reference evidence="2" key="1">
    <citation type="submission" date="2016-11" db="UniProtKB">
        <authorList>
            <consortium name="WormBaseParasite"/>
        </authorList>
    </citation>
    <scope>IDENTIFICATION</scope>
</reference>
<dbReference type="WBParaSite" id="BXY_1504100.1">
    <property type="protein sequence ID" value="BXY_1504100.1"/>
    <property type="gene ID" value="BXY_1504100"/>
</dbReference>
<dbReference type="PANTHER" id="PTHR11607">
    <property type="entry name" value="ALPHA-MANNOSIDASE"/>
    <property type="match status" value="1"/>
</dbReference>
<accession>A0A1I7SPP8</accession>
<dbReference type="GO" id="GO:0006013">
    <property type="term" value="P:mannose metabolic process"/>
    <property type="evidence" value="ECO:0007669"/>
    <property type="project" value="InterPro"/>
</dbReference>
<dbReference type="GO" id="GO:0006491">
    <property type="term" value="P:N-glycan processing"/>
    <property type="evidence" value="ECO:0007669"/>
    <property type="project" value="TreeGrafter"/>
</dbReference>
<sequence>IQFGTVDDYFKSLAATENKALYPVVDGDFFPYTEDFDGPFPYWTGYYGHRPFFKKLERIVE</sequence>